<reference evidence="1" key="1">
    <citation type="submission" date="2016-04" db="EMBL/GenBank/DDBJ databases">
        <authorList>
            <person name="Evans L.H."/>
            <person name="Alamgir A."/>
            <person name="Owens N."/>
            <person name="Weber N.D."/>
            <person name="Virtaneva K."/>
            <person name="Barbian K."/>
            <person name="Babar A."/>
            <person name="Rosenke K."/>
        </authorList>
    </citation>
    <scope>NUCLEOTIDE SEQUENCE</scope>
    <source>
        <strain evidence="1">86</strain>
    </source>
</reference>
<dbReference type="AlphaFoldDB" id="A0A212J579"/>
<dbReference type="InterPro" id="IPR058944">
    <property type="entry name" value="CntK-like"/>
</dbReference>
<sequence>MPALTLPFYKLSPGGNPTILIRENSLLASPYGPEDRAAIARALMDPDHLGAEQVGFLDTSRSLPHMEMMGGEFCVNAIRSAALIFARLGLLPEGQTPGCREGSVTTSGAGAPIPVRVSPIPGPCAPETGLPGSMAMEAAIALPLPKDATDSLVTECAHGEVLVRLPGITHLLLDANVHSLPDSPLDAAAAKRAAYGLDAEEAAGVIWHVPGPAKTVAITPVVRVAATGSSVVETACGSGSLAVALLMARSGGSGFILRQPSGHAITVAFAAYAASPGHLLGHMLAWISGPVRLIAEGTANVSW</sequence>
<gene>
    <name evidence="1" type="ORF">KL86DPRO_10724</name>
</gene>
<dbReference type="EMBL" id="FLUQ01000001">
    <property type="protein sequence ID" value="SBV94593.1"/>
    <property type="molecule type" value="Genomic_DNA"/>
</dbReference>
<evidence type="ECO:0000313" key="1">
    <source>
        <dbReference type="EMBL" id="SBV94593.1"/>
    </source>
</evidence>
<name>A0A212J579_9DELT</name>
<accession>A0A212J579</accession>
<proteinExistence type="predicted"/>
<protein>
    <submittedName>
        <fullName evidence="1">Diaminopimelate epimerase-like protein</fullName>
    </submittedName>
</protein>
<dbReference type="Pfam" id="PF26317">
    <property type="entry name" value="CntK_N"/>
    <property type="match status" value="1"/>
</dbReference>
<organism evidence="1">
    <name type="scientific">uncultured delta proteobacterium</name>
    <dbReference type="NCBI Taxonomy" id="34034"/>
    <lineage>
        <taxon>Bacteria</taxon>
        <taxon>Deltaproteobacteria</taxon>
        <taxon>environmental samples</taxon>
    </lineage>
</organism>